<reference evidence="5" key="1">
    <citation type="submission" date="2021-12" db="EMBL/GenBank/DDBJ databases">
        <title>Prjna785345.</title>
        <authorList>
            <person name="Rujirawat T."/>
            <person name="Krajaejun T."/>
        </authorList>
    </citation>
    <scope>NUCLEOTIDE SEQUENCE</scope>
    <source>
        <strain evidence="5">Pi057C3</strain>
    </source>
</reference>
<evidence type="ECO:0000313" key="6">
    <source>
        <dbReference type="Proteomes" id="UP001209570"/>
    </source>
</evidence>
<dbReference type="Pfam" id="PF24064">
    <property type="entry name" value="HTH_NPRL3"/>
    <property type="match status" value="1"/>
</dbReference>
<organism evidence="5 6">
    <name type="scientific">Pythium insidiosum</name>
    <name type="common">Pythiosis disease agent</name>
    <dbReference type="NCBI Taxonomy" id="114742"/>
    <lineage>
        <taxon>Eukaryota</taxon>
        <taxon>Sar</taxon>
        <taxon>Stramenopiles</taxon>
        <taxon>Oomycota</taxon>
        <taxon>Peronosporomycetes</taxon>
        <taxon>Pythiales</taxon>
        <taxon>Pythiaceae</taxon>
        <taxon>Pythium</taxon>
    </lineage>
</organism>
<evidence type="ECO:0000259" key="4">
    <source>
        <dbReference type="Pfam" id="PF24064"/>
    </source>
</evidence>
<dbReference type="GO" id="GO:1904262">
    <property type="term" value="P:negative regulation of TORC1 signaling"/>
    <property type="evidence" value="ECO:0007669"/>
    <property type="project" value="TreeGrafter"/>
</dbReference>
<evidence type="ECO:0000256" key="2">
    <source>
        <dbReference type="RuleBase" id="RU368069"/>
    </source>
</evidence>
<feature type="compositionally biased region" description="Low complexity" evidence="3">
    <location>
        <begin position="258"/>
        <end position="287"/>
    </location>
</feature>
<dbReference type="EMBL" id="JAKCXM010000023">
    <property type="protein sequence ID" value="KAJ0407233.1"/>
    <property type="molecule type" value="Genomic_DNA"/>
</dbReference>
<feature type="region of interest" description="Disordered" evidence="3">
    <location>
        <begin position="100"/>
        <end position="121"/>
    </location>
</feature>
<dbReference type="PANTHER" id="PTHR13153">
    <property type="entry name" value="CGTHBA PROTEIN -14 GENE PROTEIN"/>
    <property type="match status" value="1"/>
</dbReference>
<dbReference type="GO" id="GO:0010508">
    <property type="term" value="P:positive regulation of autophagy"/>
    <property type="evidence" value="ECO:0007669"/>
    <property type="project" value="TreeGrafter"/>
</dbReference>
<dbReference type="AlphaFoldDB" id="A0AAD5M953"/>
<feature type="compositionally biased region" description="Basic and acidic residues" evidence="3">
    <location>
        <begin position="555"/>
        <end position="564"/>
    </location>
</feature>
<feature type="region of interest" description="Disordered" evidence="3">
    <location>
        <begin position="530"/>
        <end position="577"/>
    </location>
</feature>
<feature type="compositionally biased region" description="Basic and acidic residues" evidence="3">
    <location>
        <begin position="196"/>
        <end position="205"/>
    </location>
</feature>
<dbReference type="InterPro" id="IPR056603">
    <property type="entry name" value="HTH_NPRL3"/>
</dbReference>
<dbReference type="GO" id="GO:1990130">
    <property type="term" value="C:GATOR1 complex"/>
    <property type="evidence" value="ECO:0007669"/>
    <property type="project" value="TreeGrafter"/>
</dbReference>
<feature type="region of interest" description="Disordered" evidence="3">
    <location>
        <begin position="258"/>
        <end position="296"/>
    </location>
</feature>
<dbReference type="Pfam" id="PF03666">
    <property type="entry name" value="NPR3"/>
    <property type="match status" value="1"/>
</dbReference>
<evidence type="ECO:0000256" key="1">
    <source>
        <dbReference type="ARBA" id="ARBA00010546"/>
    </source>
</evidence>
<dbReference type="GO" id="GO:0038202">
    <property type="term" value="P:TORC1 signaling"/>
    <property type="evidence" value="ECO:0007669"/>
    <property type="project" value="TreeGrafter"/>
</dbReference>
<name>A0AAD5M953_PYTIN</name>
<evidence type="ECO:0000313" key="5">
    <source>
        <dbReference type="EMBL" id="KAJ0407233.1"/>
    </source>
</evidence>
<keyword evidence="6" id="KW-1185">Reference proteome</keyword>
<comment type="similarity">
    <text evidence="1 2">Belongs to the NPR3 family.</text>
</comment>
<dbReference type="PANTHER" id="PTHR13153:SF5">
    <property type="entry name" value="GATOR COMPLEX PROTEIN NPRL3"/>
    <property type="match status" value="1"/>
</dbReference>
<dbReference type="GO" id="GO:0034198">
    <property type="term" value="P:cellular response to amino acid starvation"/>
    <property type="evidence" value="ECO:0007669"/>
    <property type="project" value="TreeGrafter"/>
</dbReference>
<comment type="caution">
    <text evidence="5">The sequence shown here is derived from an EMBL/GenBank/DDBJ whole genome shotgun (WGS) entry which is preliminary data.</text>
</comment>
<gene>
    <name evidence="5" type="ORF">P43SY_008008</name>
</gene>
<dbReference type="Proteomes" id="UP001209570">
    <property type="component" value="Unassembled WGS sequence"/>
</dbReference>
<proteinExistence type="inferred from homology"/>
<feature type="region of interest" description="Disordered" evidence="3">
    <location>
        <begin position="179"/>
        <end position="205"/>
    </location>
</feature>
<dbReference type="InterPro" id="IPR005365">
    <property type="entry name" value="Npr3"/>
</dbReference>
<protein>
    <recommendedName>
        <fullName evidence="4">GATOR1 complex protein NPRL3 C-terminal HTH domain-containing protein</fullName>
    </recommendedName>
</protein>
<sequence length="647" mass="69336">MRSQSSASSCSLLGIALVVDDINKGCNLAFRYPAPADNASTFHKLSAPLIAKLFRPKNALCNQSFELVIDDLRFVSHPILVPRRSTTGTIVSAGSAAASGASGAHGHCTSASSPTGATLSGATAGQTAAAPATAAPVADAANAATTTAAATSASSSAGESSSENETTMFNVIFALDERPHNSHSNASGSIVDDDSDRAKRSGFDAQRHKRQLAAFRAIAAQLANGLLHEELRAGFVTRQVHELLHIRDELAQQERLLASSSGAGSGSGSATSSSAAGANSAASSGTGSKDGGAGGSGGEGRLTAIAVDPQTIIDVSLGKNMLANDLKSVFHGLDESGTAHVVLNRWVKLSLTLADALPLEHGNELRPYQTLLLLDDEDKILQALPTDHSHQLRVLITAANPLKSFQDLALETSLPIHQLFRLAAHLVYWGYGRVMDTITMHNIYQVAPTCSFASHSPQALEFRRRFAPRELSEVLASFSGSRRIGEYVKNLSTAKKVEYIHMLIWLMQNNMVIQLHRYVYFMIPSDQDAPLSGGSAGSRRRRVPGGDDEGDSDSDSDRDVHEELTNPQDSTAARVPLSHVGLTPQERAYLDKIATTNPVFTLFKRLCVYFHGQYHLEEIMWRENVSRSELRTVLSTYQDITVCCLHE</sequence>
<accession>A0AAD5M953</accession>
<evidence type="ECO:0000256" key="3">
    <source>
        <dbReference type="SAM" id="MobiDB-lite"/>
    </source>
</evidence>
<feature type="domain" description="GATOR1 complex protein NPRL3 C-terminal HTH" evidence="4">
    <location>
        <begin position="583"/>
        <end position="641"/>
    </location>
</feature>